<evidence type="ECO:0000256" key="4">
    <source>
        <dbReference type="ARBA" id="ARBA00016962"/>
    </source>
</evidence>
<evidence type="ECO:0000313" key="12">
    <source>
        <dbReference type="EMBL" id="MBP2017742.1"/>
    </source>
</evidence>
<evidence type="ECO:0000256" key="7">
    <source>
        <dbReference type="ARBA" id="ARBA00022989"/>
    </source>
</evidence>
<name>A0ABS4JQC1_9FIRM</name>
<keyword evidence="7 10" id="KW-1133">Transmembrane helix</keyword>
<dbReference type="RefSeq" id="WP_209465886.1">
    <property type="nucleotide sequence ID" value="NZ_JAGGLG010000007.1"/>
</dbReference>
<dbReference type="Proteomes" id="UP001519289">
    <property type="component" value="Unassembled WGS sequence"/>
</dbReference>
<comment type="similarity">
    <text evidence="2">Belongs to the ABC-4 integral membrane protein family. HrtB subfamily.</text>
</comment>
<comment type="subunit">
    <text evidence="3">The complex is composed of two ATP-binding proteins (HrtA), two transmembrane proteins (HrtB) and a solute-binding protein.</text>
</comment>
<dbReference type="InterPro" id="IPR003838">
    <property type="entry name" value="ABC3_permease_C"/>
</dbReference>
<comment type="caution">
    <text evidence="12">The sequence shown here is derived from an EMBL/GenBank/DDBJ whole genome shotgun (WGS) entry which is preliminary data.</text>
</comment>
<proteinExistence type="inferred from homology"/>
<accession>A0ABS4JQC1</accession>
<dbReference type="PANTHER" id="PTHR43738:SF2">
    <property type="entry name" value="ABC TRANSPORTER PERMEASE"/>
    <property type="match status" value="1"/>
</dbReference>
<feature type="transmembrane region" description="Helical" evidence="10">
    <location>
        <begin position="214"/>
        <end position="240"/>
    </location>
</feature>
<evidence type="ECO:0000313" key="13">
    <source>
        <dbReference type="Proteomes" id="UP001519289"/>
    </source>
</evidence>
<keyword evidence="8 10" id="KW-0472">Membrane</keyword>
<evidence type="ECO:0000256" key="3">
    <source>
        <dbReference type="ARBA" id="ARBA00011131"/>
    </source>
</evidence>
<reference evidence="12 13" key="1">
    <citation type="submission" date="2021-03" db="EMBL/GenBank/DDBJ databases">
        <title>Genomic Encyclopedia of Type Strains, Phase IV (KMG-IV): sequencing the most valuable type-strain genomes for metagenomic binning, comparative biology and taxonomic classification.</title>
        <authorList>
            <person name="Goeker M."/>
        </authorList>
    </citation>
    <scope>NUCLEOTIDE SEQUENCE [LARGE SCALE GENOMIC DNA]</scope>
    <source>
        <strain evidence="12 13">DSM 27138</strain>
    </source>
</reference>
<evidence type="ECO:0000256" key="10">
    <source>
        <dbReference type="SAM" id="Phobius"/>
    </source>
</evidence>
<evidence type="ECO:0000256" key="6">
    <source>
        <dbReference type="ARBA" id="ARBA00022692"/>
    </source>
</evidence>
<dbReference type="PANTHER" id="PTHR43738">
    <property type="entry name" value="ABC TRANSPORTER, MEMBRANE PROTEIN"/>
    <property type="match status" value="1"/>
</dbReference>
<sequence>MGLGGLIRAGLRRSPWQAAAGLLAGLLAAAALVGGLGLFQAMGRMLERGLEDLGADMVLVLPGHEQLAEQWLANRTTDPIVPAIDVARWRAAIEGAGILGLRALEAVDLSRGGAGEPAGDRASLLLLRLEFWESAMMVRAILAEELPEAAAVVGEQATRHVLTDLQPLVRHLGRAAAVAALGAALVSGLLASVRTGQRRTELGMLRAMGATRGYLVALTLGESAAVALAGGLLGGLLAAGVLHLLPATAGLLRHLGGLHLLALLGLACAGTTLASTLAALPPALLAAWLDPLDAVRRHR</sequence>
<dbReference type="InterPro" id="IPR051125">
    <property type="entry name" value="ABC-4/HrtB_transporter"/>
</dbReference>
<protein>
    <recommendedName>
        <fullName evidence="4">Putative hemin transport system permease protein HrtB</fullName>
    </recommendedName>
</protein>
<evidence type="ECO:0000256" key="2">
    <source>
        <dbReference type="ARBA" id="ARBA00008697"/>
    </source>
</evidence>
<keyword evidence="6 10" id="KW-0812">Transmembrane</keyword>
<dbReference type="EMBL" id="JAGGLG010000007">
    <property type="protein sequence ID" value="MBP2017742.1"/>
    <property type="molecule type" value="Genomic_DNA"/>
</dbReference>
<feature type="domain" description="ABC3 transporter permease C-terminal" evidence="11">
    <location>
        <begin position="176"/>
        <end position="279"/>
    </location>
</feature>
<comment type="subcellular location">
    <subcellularLocation>
        <location evidence="1">Cell membrane</location>
        <topology evidence="1">Multi-pass membrane protein</topology>
    </subcellularLocation>
</comment>
<evidence type="ECO:0000256" key="5">
    <source>
        <dbReference type="ARBA" id="ARBA00022475"/>
    </source>
</evidence>
<comment type="function">
    <text evidence="9">Part of the ABC transporter complex hrt involved in hemin import. Responsible for the translocation of the substrate across the membrane.</text>
</comment>
<feature type="transmembrane region" description="Helical" evidence="10">
    <location>
        <begin position="21"/>
        <end position="42"/>
    </location>
</feature>
<feature type="transmembrane region" description="Helical" evidence="10">
    <location>
        <begin position="260"/>
        <end position="289"/>
    </location>
</feature>
<evidence type="ECO:0000256" key="1">
    <source>
        <dbReference type="ARBA" id="ARBA00004651"/>
    </source>
</evidence>
<keyword evidence="5" id="KW-1003">Cell membrane</keyword>
<gene>
    <name evidence="12" type="ORF">J2Z79_001127</name>
</gene>
<evidence type="ECO:0000256" key="8">
    <source>
        <dbReference type="ARBA" id="ARBA00023136"/>
    </source>
</evidence>
<evidence type="ECO:0000256" key="9">
    <source>
        <dbReference type="ARBA" id="ARBA00024973"/>
    </source>
</evidence>
<organism evidence="12 13">
    <name type="scientific">Symbiobacterium terraclitae</name>
    <dbReference type="NCBI Taxonomy" id="557451"/>
    <lineage>
        <taxon>Bacteria</taxon>
        <taxon>Bacillati</taxon>
        <taxon>Bacillota</taxon>
        <taxon>Clostridia</taxon>
        <taxon>Eubacteriales</taxon>
        <taxon>Symbiobacteriaceae</taxon>
        <taxon>Symbiobacterium</taxon>
    </lineage>
</organism>
<keyword evidence="13" id="KW-1185">Reference proteome</keyword>
<evidence type="ECO:0000259" key="11">
    <source>
        <dbReference type="Pfam" id="PF02687"/>
    </source>
</evidence>
<dbReference type="Pfam" id="PF02687">
    <property type="entry name" value="FtsX"/>
    <property type="match status" value="1"/>
</dbReference>
<feature type="transmembrane region" description="Helical" evidence="10">
    <location>
        <begin position="172"/>
        <end position="193"/>
    </location>
</feature>